<proteinExistence type="predicted"/>
<name>A0A7C9UVR9_9PROT</name>
<dbReference type="AlphaFoldDB" id="A0A7C9UVR9"/>
<dbReference type="RefSeq" id="WP_163680907.1">
    <property type="nucleotide sequence ID" value="NZ_JAAIYP010000039.1"/>
</dbReference>
<evidence type="ECO:0000313" key="1">
    <source>
        <dbReference type="EMBL" id="NFV81206.1"/>
    </source>
</evidence>
<dbReference type="PANTHER" id="PTHR42792">
    <property type="entry name" value="FLAGELLIN"/>
    <property type="match status" value="1"/>
</dbReference>
<evidence type="ECO:0000313" key="2">
    <source>
        <dbReference type="Proteomes" id="UP000480684"/>
    </source>
</evidence>
<dbReference type="EMBL" id="JAAIYP010000039">
    <property type="protein sequence ID" value="NFV81206.1"/>
    <property type="molecule type" value="Genomic_DNA"/>
</dbReference>
<dbReference type="Proteomes" id="UP000480684">
    <property type="component" value="Unassembled WGS sequence"/>
</dbReference>
<dbReference type="InterPro" id="IPR001492">
    <property type="entry name" value="Flagellin"/>
</dbReference>
<comment type="caution">
    <text evidence="1">The sequence shown here is derived from an EMBL/GenBank/DDBJ whole genome shotgun (WGS) entry which is preliminary data.</text>
</comment>
<accession>A0A7C9UVR9</accession>
<gene>
    <name evidence="1" type="ORF">G4223_13895</name>
</gene>
<dbReference type="Gene3D" id="1.20.1330.10">
    <property type="entry name" value="f41 fragment of flagellin, N-terminal domain"/>
    <property type="match status" value="1"/>
</dbReference>
<sequence length="708" mass="74133">MSRIGTYGAAQMYLTRIMSSQERLNTLQNQVATEKKSPNYTGLSTDSTRLINFENSISQANSFKQNNDVATTRLSTAQTAVDSVQTAIKDFRDILDNFATGNTTDPERIKDVQKWAVQSMAEIQSYLNTDVDGQYLFSGGRISTEPVQLTTTDITTFQSIYDGYNNTYPTTRAAHLQDVALTNDDTGTVTFQANRGAIIPANAGAFSKVNSGSLVTVGGTTNNNDDITVTGHLATNVNGKVMTETASAGAGAYITASTGNLTNATTGNLAFAFDADGNMVVTPTNANTLSDLSPGMRITIQGSTDGDADGFGDHDGAFVVSKVANGSITLVTDTKMAEVETMDVANLTLTADSADADSIPDTAVGLGAISGDAKFTVSGNTVTLTVPSGGTSLSTLFSAGDPITIAGSLDHDGSFQVSAVTANTVSFQINPDALRTSQFVPQSGRTDVTLDFEGRTVVLDATAAYGSLTFSPTGGGGETITAANANAFTDASGNISPKIGDLLTLSSTSGVNDGVYKVISNDGTNIVVESNTISNDSSTTATFNSTSWYKGDTSTLTHRVDTQASIDIGLQAADPAFEKALRAMGLIAQGVTGTAGGLDQNQDRIAAARYLISDALNSPSSGTPPYGEEDHRDIETLSSNIGTTQALLSQRNEKHTTFIGLFQARADSIENVDKTEAIVKLLDEQRAMEASYQTLATVRGLSLLNYMS</sequence>
<dbReference type="GO" id="GO:0005198">
    <property type="term" value="F:structural molecule activity"/>
    <property type="evidence" value="ECO:0007669"/>
    <property type="project" value="InterPro"/>
</dbReference>
<organism evidence="1 2">
    <name type="scientific">Magnetospirillum aberrantis SpK</name>
    <dbReference type="NCBI Taxonomy" id="908842"/>
    <lineage>
        <taxon>Bacteria</taxon>
        <taxon>Pseudomonadati</taxon>
        <taxon>Pseudomonadota</taxon>
        <taxon>Alphaproteobacteria</taxon>
        <taxon>Rhodospirillales</taxon>
        <taxon>Rhodospirillaceae</taxon>
        <taxon>Magnetospirillum</taxon>
    </lineage>
</organism>
<dbReference type="SUPFAM" id="SSF64518">
    <property type="entry name" value="Phase 1 flagellin"/>
    <property type="match status" value="2"/>
</dbReference>
<protein>
    <submittedName>
        <fullName evidence="1">Uncharacterized protein</fullName>
    </submittedName>
</protein>
<dbReference type="PANTHER" id="PTHR42792:SF1">
    <property type="entry name" value="FLAGELLAR HOOK-ASSOCIATED PROTEIN 3"/>
    <property type="match status" value="1"/>
</dbReference>
<keyword evidence="2" id="KW-1185">Reference proteome</keyword>
<dbReference type="GO" id="GO:0009288">
    <property type="term" value="C:bacterial-type flagellum"/>
    <property type="evidence" value="ECO:0007669"/>
    <property type="project" value="InterPro"/>
</dbReference>
<reference evidence="1 2" key="1">
    <citation type="submission" date="2020-02" db="EMBL/GenBank/DDBJ databases">
        <authorList>
            <person name="Dziuba M."/>
            <person name="Kuznetsov B."/>
            <person name="Mardanov A."/>
            <person name="Ravin N."/>
            <person name="Grouzdev D."/>
        </authorList>
    </citation>
    <scope>NUCLEOTIDE SEQUENCE [LARGE SCALE GENOMIC DNA]</scope>
    <source>
        <strain evidence="1 2">SpK</strain>
    </source>
</reference>